<keyword evidence="7" id="KW-1185">Reference proteome</keyword>
<accession>A0A6A6R3N0</accession>
<sequence>MSLFRPFFNTTHSSNQNDLFSLLNLLEEPVNRPQSLRRRLAETQQTLTFAPKFDIKETKTGYELHGELPGIEQKNVEIEWSEGNVLSIHGRTEYNRTEGDAPEKVQEEGWETTEAQGHDTAPATGSEKTEVAKTPAAGEVAAEKPKPKPTSRYWITERSVGEFHRSFSFPTLVDQENVKASLKNGVLSVIIPKKAKQEVRRIQVE</sequence>
<dbReference type="Gene3D" id="2.60.40.790">
    <property type="match status" value="1"/>
</dbReference>
<gene>
    <name evidence="6" type="ORF">BU16DRAFT_454389</name>
</gene>
<dbReference type="OrthoDB" id="1431247at2759"/>
<evidence type="ECO:0000256" key="2">
    <source>
        <dbReference type="PROSITE-ProRule" id="PRU00285"/>
    </source>
</evidence>
<dbReference type="SUPFAM" id="SSF49764">
    <property type="entry name" value="HSP20-like chaperones"/>
    <property type="match status" value="1"/>
</dbReference>
<dbReference type="Proteomes" id="UP000799750">
    <property type="component" value="Unassembled WGS sequence"/>
</dbReference>
<dbReference type="PROSITE" id="PS01031">
    <property type="entry name" value="SHSP"/>
    <property type="match status" value="1"/>
</dbReference>
<evidence type="ECO:0000256" key="1">
    <source>
        <dbReference type="ARBA" id="ARBA00023016"/>
    </source>
</evidence>
<protein>
    <submittedName>
        <fullName evidence="6">HSP20-like chaperone</fullName>
    </submittedName>
</protein>
<evidence type="ECO:0000256" key="4">
    <source>
        <dbReference type="SAM" id="MobiDB-lite"/>
    </source>
</evidence>
<dbReference type="AlphaFoldDB" id="A0A6A6R3N0"/>
<feature type="region of interest" description="Disordered" evidence="4">
    <location>
        <begin position="95"/>
        <end position="149"/>
    </location>
</feature>
<evidence type="ECO:0000259" key="5">
    <source>
        <dbReference type="PROSITE" id="PS01031"/>
    </source>
</evidence>
<dbReference type="EMBL" id="MU004184">
    <property type="protein sequence ID" value="KAF2499159.1"/>
    <property type="molecule type" value="Genomic_DNA"/>
</dbReference>
<keyword evidence="1" id="KW-0346">Stress response</keyword>
<feature type="compositionally biased region" description="Basic and acidic residues" evidence="4">
    <location>
        <begin position="95"/>
        <end position="107"/>
    </location>
</feature>
<feature type="domain" description="SHSP" evidence="5">
    <location>
        <begin position="44"/>
        <end position="205"/>
    </location>
</feature>
<name>A0A6A6R3N0_9PEZI</name>
<organism evidence="6 7">
    <name type="scientific">Lophium mytilinum</name>
    <dbReference type="NCBI Taxonomy" id="390894"/>
    <lineage>
        <taxon>Eukaryota</taxon>
        <taxon>Fungi</taxon>
        <taxon>Dikarya</taxon>
        <taxon>Ascomycota</taxon>
        <taxon>Pezizomycotina</taxon>
        <taxon>Dothideomycetes</taxon>
        <taxon>Pleosporomycetidae</taxon>
        <taxon>Mytilinidiales</taxon>
        <taxon>Mytilinidiaceae</taxon>
        <taxon>Lophium</taxon>
    </lineage>
</organism>
<dbReference type="InterPro" id="IPR031107">
    <property type="entry name" value="Small_HSP"/>
</dbReference>
<evidence type="ECO:0000256" key="3">
    <source>
        <dbReference type="RuleBase" id="RU003616"/>
    </source>
</evidence>
<dbReference type="InterPro" id="IPR002068">
    <property type="entry name" value="A-crystallin/Hsp20_dom"/>
</dbReference>
<dbReference type="Pfam" id="PF00011">
    <property type="entry name" value="HSP20"/>
    <property type="match status" value="1"/>
</dbReference>
<evidence type="ECO:0000313" key="6">
    <source>
        <dbReference type="EMBL" id="KAF2499159.1"/>
    </source>
</evidence>
<comment type="similarity">
    <text evidence="2 3">Belongs to the small heat shock protein (HSP20) family.</text>
</comment>
<evidence type="ECO:0000313" key="7">
    <source>
        <dbReference type="Proteomes" id="UP000799750"/>
    </source>
</evidence>
<dbReference type="CDD" id="cd06464">
    <property type="entry name" value="ACD_sHsps-like"/>
    <property type="match status" value="1"/>
</dbReference>
<reference evidence="6" key="1">
    <citation type="journal article" date="2020" name="Stud. Mycol.">
        <title>101 Dothideomycetes genomes: a test case for predicting lifestyles and emergence of pathogens.</title>
        <authorList>
            <person name="Haridas S."/>
            <person name="Albert R."/>
            <person name="Binder M."/>
            <person name="Bloem J."/>
            <person name="Labutti K."/>
            <person name="Salamov A."/>
            <person name="Andreopoulos B."/>
            <person name="Baker S."/>
            <person name="Barry K."/>
            <person name="Bills G."/>
            <person name="Bluhm B."/>
            <person name="Cannon C."/>
            <person name="Castanera R."/>
            <person name="Culley D."/>
            <person name="Daum C."/>
            <person name="Ezra D."/>
            <person name="Gonzalez J."/>
            <person name="Henrissat B."/>
            <person name="Kuo A."/>
            <person name="Liang C."/>
            <person name="Lipzen A."/>
            <person name="Lutzoni F."/>
            <person name="Magnuson J."/>
            <person name="Mondo S."/>
            <person name="Nolan M."/>
            <person name="Ohm R."/>
            <person name="Pangilinan J."/>
            <person name="Park H.-J."/>
            <person name="Ramirez L."/>
            <person name="Alfaro M."/>
            <person name="Sun H."/>
            <person name="Tritt A."/>
            <person name="Yoshinaga Y."/>
            <person name="Zwiers L.-H."/>
            <person name="Turgeon B."/>
            <person name="Goodwin S."/>
            <person name="Spatafora J."/>
            <person name="Crous P."/>
            <person name="Grigoriev I."/>
        </authorList>
    </citation>
    <scope>NUCLEOTIDE SEQUENCE</scope>
    <source>
        <strain evidence="6">CBS 269.34</strain>
    </source>
</reference>
<dbReference type="InterPro" id="IPR008978">
    <property type="entry name" value="HSP20-like_chaperone"/>
</dbReference>
<dbReference type="PANTHER" id="PTHR11527">
    <property type="entry name" value="HEAT-SHOCK PROTEIN 20 FAMILY MEMBER"/>
    <property type="match status" value="1"/>
</dbReference>
<proteinExistence type="inferred from homology"/>